<comment type="caution">
    <text evidence="8">The sequence shown here is derived from an EMBL/GenBank/DDBJ whole genome shotgun (WGS) entry which is preliminary data.</text>
</comment>
<evidence type="ECO:0000256" key="1">
    <source>
        <dbReference type="ARBA" id="ARBA00022475"/>
    </source>
</evidence>
<evidence type="ECO:0000256" key="4">
    <source>
        <dbReference type="ARBA" id="ARBA00023136"/>
    </source>
</evidence>
<dbReference type="Pfam" id="PF02618">
    <property type="entry name" value="YceG"/>
    <property type="match status" value="1"/>
</dbReference>
<dbReference type="NCBIfam" id="TIGR00247">
    <property type="entry name" value="endolytic transglycosylase MltG"/>
    <property type="match status" value="1"/>
</dbReference>
<protein>
    <recommendedName>
        <fullName evidence="7">Endolytic murein transglycosylase</fullName>
        <ecNumber evidence="7">4.2.2.29</ecNumber>
    </recommendedName>
    <alternativeName>
        <fullName evidence="7">Peptidoglycan lytic transglycosylase</fullName>
    </alternativeName>
    <alternativeName>
        <fullName evidence="7">Peptidoglycan polymerization terminase</fullName>
    </alternativeName>
</protein>
<comment type="function">
    <text evidence="7">Functions as a peptidoglycan terminase that cleaves nascent peptidoglycan strands endolytically to terminate their elongation.</text>
</comment>
<feature type="transmembrane region" description="Helical" evidence="7">
    <location>
        <begin position="7"/>
        <end position="23"/>
    </location>
</feature>
<comment type="similarity">
    <text evidence="7">Belongs to the transglycosylase MltG family.</text>
</comment>
<sequence>MVNIIRIFCIILDIIFIFILAIADNVTMPVNFKNTIYIPKGSSTKIIAELSKQNFNGTIFDAKLLSLVGMPQHGYIDIGDNSLNKIDFLYKLTIAKPQMIEITLIPGKTTIITFEDISKKYNFDIGKLEDEYIKQTPFYEGFLIPETYLVAKGFNEKELIEILIKESKKSHKKLSKEYFGDYNETKWIEVLTKASIIQKEAANIKEMSIVSSVIDNRLSLGMPLQMDGSLNYGKYSNIKITSDRIKNDTSRYNTYIHKGLPPAPVCLISIDAIKAALNPDKTKYLYFMRDKKTGEHVFTKTYKEHINQINIQRKIK</sequence>
<dbReference type="OrthoDB" id="9814591at2"/>
<evidence type="ECO:0000256" key="6">
    <source>
        <dbReference type="ARBA" id="ARBA00023316"/>
    </source>
</evidence>
<dbReference type="RefSeq" id="WP_106870507.1">
    <property type="nucleotide sequence ID" value="NZ_CP053841.1"/>
</dbReference>
<dbReference type="EMBL" id="PDHH01000002">
    <property type="protein sequence ID" value="PSM52727.1"/>
    <property type="molecule type" value="Genomic_DNA"/>
</dbReference>
<evidence type="ECO:0000256" key="2">
    <source>
        <dbReference type="ARBA" id="ARBA00022692"/>
    </source>
</evidence>
<evidence type="ECO:0000313" key="9">
    <source>
        <dbReference type="Proteomes" id="UP000240535"/>
    </source>
</evidence>
<comment type="catalytic activity">
    <reaction evidence="7">
        <text>a peptidoglycan chain = a peptidoglycan chain with N-acetyl-1,6-anhydromuramyl-[peptide] at the reducing end + a peptidoglycan chain with N-acetylglucosamine at the non-reducing end.</text>
        <dbReference type="EC" id="4.2.2.29"/>
    </reaction>
</comment>
<dbReference type="EC" id="4.2.2.29" evidence="7"/>
<evidence type="ECO:0000256" key="5">
    <source>
        <dbReference type="ARBA" id="ARBA00023239"/>
    </source>
</evidence>
<comment type="subcellular location">
    <subcellularLocation>
        <location evidence="7">Cell membrane</location>
        <topology evidence="7">Single-pass membrane protein</topology>
    </subcellularLocation>
</comment>
<evidence type="ECO:0000313" key="8">
    <source>
        <dbReference type="EMBL" id="PSM52727.1"/>
    </source>
</evidence>
<dbReference type="InterPro" id="IPR003770">
    <property type="entry name" value="MLTG-like"/>
</dbReference>
<gene>
    <name evidence="7" type="primary">mltG</name>
    <name evidence="8" type="ORF">CQ405_03085</name>
</gene>
<keyword evidence="6 7" id="KW-0961">Cell wall biogenesis/degradation</keyword>
<evidence type="ECO:0000256" key="3">
    <source>
        <dbReference type="ARBA" id="ARBA00022989"/>
    </source>
</evidence>
<dbReference type="Proteomes" id="UP000240535">
    <property type="component" value="Unassembled WGS sequence"/>
</dbReference>
<accession>A0A2P8R2L1</accession>
<dbReference type="HAMAP" id="MF_02065">
    <property type="entry name" value="MltG"/>
    <property type="match status" value="1"/>
</dbReference>
<dbReference type="GO" id="GO:0005886">
    <property type="term" value="C:plasma membrane"/>
    <property type="evidence" value="ECO:0007669"/>
    <property type="project" value="UniProtKB-SubCell"/>
</dbReference>
<keyword evidence="2 7" id="KW-0812">Transmembrane</keyword>
<dbReference type="GO" id="GO:0008932">
    <property type="term" value="F:lytic endotransglycosylase activity"/>
    <property type="evidence" value="ECO:0007669"/>
    <property type="project" value="UniProtKB-UniRule"/>
</dbReference>
<dbReference type="AlphaFoldDB" id="A0A2P8R2L1"/>
<dbReference type="GO" id="GO:0071555">
    <property type="term" value="P:cell wall organization"/>
    <property type="evidence" value="ECO:0007669"/>
    <property type="project" value="UniProtKB-KW"/>
</dbReference>
<feature type="site" description="Important for catalytic activity" evidence="7">
    <location>
        <position position="200"/>
    </location>
</feature>
<keyword evidence="4 7" id="KW-0472">Membrane</keyword>
<keyword evidence="1 7" id="KW-1003">Cell membrane</keyword>
<keyword evidence="3 7" id="KW-1133">Transmembrane helix</keyword>
<dbReference type="PANTHER" id="PTHR30518">
    <property type="entry name" value="ENDOLYTIC MUREIN TRANSGLYCOSYLASE"/>
    <property type="match status" value="1"/>
</dbReference>
<dbReference type="Gene3D" id="3.30.160.60">
    <property type="entry name" value="Classic Zinc Finger"/>
    <property type="match status" value="1"/>
</dbReference>
<keyword evidence="5 7" id="KW-0456">Lyase</keyword>
<organism evidence="8 9">
    <name type="scientific">Campylobacter blaseri</name>
    <dbReference type="NCBI Taxonomy" id="2042961"/>
    <lineage>
        <taxon>Bacteria</taxon>
        <taxon>Pseudomonadati</taxon>
        <taxon>Campylobacterota</taxon>
        <taxon>Epsilonproteobacteria</taxon>
        <taxon>Campylobacterales</taxon>
        <taxon>Campylobacteraceae</taxon>
        <taxon>Campylobacter</taxon>
    </lineage>
</organism>
<proteinExistence type="inferred from homology"/>
<evidence type="ECO:0000256" key="7">
    <source>
        <dbReference type="HAMAP-Rule" id="MF_02065"/>
    </source>
</evidence>
<reference evidence="9" key="1">
    <citation type="submission" date="2017-10" db="EMBL/GenBank/DDBJ databases">
        <title>Campylobacter species from seals.</title>
        <authorList>
            <person name="Gilbert M.J."/>
            <person name="Zomer A.L."/>
            <person name="Timmerman A.J."/>
            <person name="Duim B."/>
            <person name="Wagenaar J.A."/>
        </authorList>
    </citation>
    <scope>NUCLEOTIDE SEQUENCE [LARGE SCALE GENOMIC DNA]</scope>
    <source>
        <strain evidence="9">17S00004-5</strain>
    </source>
</reference>
<dbReference type="PANTHER" id="PTHR30518:SF2">
    <property type="entry name" value="ENDOLYTIC MUREIN TRANSGLYCOSYLASE"/>
    <property type="match status" value="1"/>
</dbReference>
<dbReference type="GO" id="GO:0009252">
    <property type="term" value="P:peptidoglycan biosynthetic process"/>
    <property type="evidence" value="ECO:0007669"/>
    <property type="project" value="UniProtKB-UniRule"/>
</dbReference>
<name>A0A2P8R2L1_9BACT</name>
<keyword evidence="9" id="KW-1185">Reference proteome</keyword>